<protein>
    <submittedName>
        <fullName evidence="1">Uncharacterized protein</fullName>
    </submittedName>
</protein>
<dbReference type="PATRIC" id="fig|28128.5.peg.1525"/>
<name>A0A133Q6X8_9BACT</name>
<comment type="caution">
    <text evidence="1">The sequence shown here is derived from an EMBL/GenBank/DDBJ whole genome shotgun (WGS) entry which is preliminary data.</text>
</comment>
<gene>
    <name evidence="1" type="ORF">HMPREF3226_01491</name>
</gene>
<sequence>MGDVQLICRLTGNVAVHIEPFRPACCQLTDESWQGTIRSIGNPALVV</sequence>
<dbReference type="Proteomes" id="UP000070533">
    <property type="component" value="Unassembled WGS sequence"/>
</dbReference>
<evidence type="ECO:0000313" key="2">
    <source>
        <dbReference type="Proteomes" id="UP000070533"/>
    </source>
</evidence>
<dbReference type="AlphaFoldDB" id="A0A133Q6X8"/>
<proteinExistence type="predicted"/>
<keyword evidence="2" id="KW-1185">Reference proteome</keyword>
<organism evidence="1 2">
    <name type="scientific">Prevotella corporis</name>
    <dbReference type="NCBI Taxonomy" id="28128"/>
    <lineage>
        <taxon>Bacteria</taxon>
        <taxon>Pseudomonadati</taxon>
        <taxon>Bacteroidota</taxon>
        <taxon>Bacteroidia</taxon>
        <taxon>Bacteroidales</taxon>
        <taxon>Prevotellaceae</taxon>
        <taxon>Prevotella</taxon>
    </lineage>
</organism>
<evidence type="ECO:0000313" key="1">
    <source>
        <dbReference type="EMBL" id="KXA38636.1"/>
    </source>
</evidence>
<dbReference type="EMBL" id="LRQG01000108">
    <property type="protein sequence ID" value="KXA38636.1"/>
    <property type="molecule type" value="Genomic_DNA"/>
</dbReference>
<reference evidence="2" key="1">
    <citation type="submission" date="2016-01" db="EMBL/GenBank/DDBJ databases">
        <authorList>
            <person name="Mitreva M."/>
            <person name="Pepin K.H."/>
            <person name="Mihindukulasuriya K.A."/>
            <person name="Fulton R."/>
            <person name="Fronick C."/>
            <person name="O'Laughlin M."/>
            <person name="Miner T."/>
            <person name="Herter B."/>
            <person name="Rosa B.A."/>
            <person name="Cordes M."/>
            <person name="Tomlinson C."/>
            <person name="Wollam A."/>
            <person name="Palsikar V.B."/>
            <person name="Mardis E.R."/>
            <person name="Wilson R.K."/>
        </authorList>
    </citation>
    <scope>NUCLEOTIDE SEQUENCE [LARGE SCALE GENOMIC DNA]</scope>
    <source>
        <strain evidence="2">MJR7716</strain>
    </source>
</reference>
<accession>A0A133Q6X8</accession>